<feature type="compositionally biased region" description="Acidic residues" evidence="1">
    <location>
        <begin position="431"/>
        <end position="453"/>
    </location>
</feature>
<feature type="compositionally biased region" description="Basic and acidic residues" evidence="1">
    <location>
        <begin position="416"/>
        <end position="430"/>
    </location>
</feature>
<evidence type="ECO:0000313" key="2">
    <source>
        <dbReference type="EMBL" id="PMD20433.1"/>
    </source>
</evidence>
<feature type="compositionally biased region" description="Basic and acidic residues" evidence="1">
    <location>
        <begin position="65"/>
        <end position="74"/>
    </location>
</feature>
<proteinExistence type="predicted"/>
<dbReference type="Proteomes" id="UP000235672">
    <property type="component" value="Unassembled WGS sequence"/>
</dbReference>
<name>A0A2J6Q2C9_9HELO</name>
<feature type="region of interest" description="Disordered" evidence="1">
    <location>
        <begin position="164"/>
        <end position="211"/>
    </location>
</feature>
<feature type="region of interest" description="Disordered" evidence="1">
    <location>
        <begin position="346"/>
        <end position="458"/>
    </location>
</feature>
<evidence type="ECO:0000313" key="3">
    <source>
        <dbReference type="Proteomes" id="UP000235672"/>
    </source>
</evidence>
<dbReference type="EMBL" id="KZ613485">
    <property type="protein sequence ID" value="PMD20433.1"/>
    <property type="molecule type" value="Genomic_DNA"/>
</dbReference>
<dbReference type="AlphaFoldDB" id="A0A2J6Q2C9"/>
<sequence length="502" mass="56164">MYNMDQNIRPQLEETPTANDALHSMCINTVEFAETTFESLQEKIRISTWVLKSMKDNFKHRNEKLQGKPSEHHTGFQNASDHGLSGSGDGATLPEGDHEESKLPVNENSNGGSCDGDYEDDVMEDVYNYAGDSDLANDTEEEHISSMNDEAEQYDRASYEENASLNDEDETMEDDTLEDEQDTSDDGEDESSHDGEDYDEAFPDDNTPETSAKHAKNLREFMNEHNQHKIIARQDEKILKLKLGNLNFASQIDEAESLQILSKTIAAEEAALENQKQCRDELDIMVKRIVARMGVLRAHISKKRPGPLPEEDAGYIRDFCEACEQDIEELLASYGFVLEYLSADGEDGAEDEAEDEGEHEGEAEEEDQGENEEEHEEEYEAEDQAEDEGDFAPLTLILPFVGGKRGRTIDAEEEEPAAKRGRFIEEHQTAEGEDEAEDEGEHEGEVQGEDEGGAQDQAMLAPVQPAALTFTLPFVGGKRGREVDAHEEKPAAKRGKFIEEEL</sequence>
<feature type="region of interest" description="Disordered" evidence="1">
    <location>
        <begin position="65"/>
        <end position="120"/>
    </location>
</feature>
<keyword evidence="3" id="KW-1185">Reference proteome</keyword>
<feature type="region of interest" description="Disordered" evidence="1">
    <location>
        <begin position="479"/>
        <end position="502"/>
    </location>
</feature>
<evidence type="ECO:0000256" key="1">
    <source>
        <dbReference type="SAM" id="MobiDB-lite"/>
    </source>
</evidence>
<feature type="compositionally biased region" description="Acidic residues" evidence="1">
    <location>
        <begin position="166"/>
        <end position="189"/>
    </location>
</feature>
<feature type="compositionally biased region" description="Acidic residues" evidence="1">
    <location>
        <begin position="196"/>
        <end position="207"/>
    </location>
</feature>
<accession>A0A2J6Q2C9</accession>
<protein>
    <submittedName>
        <fullName evidence="2">Uncharacterized protein</fullName>
    </submittedName>
</protein>
<reference evidence="2 3" key="1">
    <citation type="submission" date="2016-05" db="EMBL/GenBank/DDBJ databases">
        <title>A degradative enzymes factory behind the ericoid mycorrhizal symbiosis.</title>
        <authorList>
            <consortium name="DOE Joint Genome Institute"/>
            <person name="Martino E."/>
            <person name="Morin E."/>
            <person name="Grelet G."/>
            <person name="Kuo A."/>
            <person name="Kohler A."/>
            <person name="Daghino S."/>
            <person name="Barry K."/>
            <person name="Choi C."/>
            <person name="Cichocki N."/>
            <person name="Clum A."/>
            <person name="Copeland A."/>
            <person name="Hainaut M."/>
            <person name="Haridas S."/>
            <person name="Labutti K."/>
            <person name="Lindquist E."/>
            <person name="Lipzen A."/>
            <person name="Khouja H.-R."/>
            <person name="Murat C."/>
            <person name="Ohm R."/>
            <person name="Olson A."/>
            <person name="Spatafora J."/>
            <person name="Veneault-Fourrey C."/>
            <person name="Henrissat B."/>
            <person name="Grigoriev I."/>
            <person name="Martin F."/>
            <person name="Perotto S."/>
        </authorList>
    </citation>
    <scope>NUCLEOTIDE SEQUENCE [LARGE SCALE GENOMIC DNA]</scope>
    <source>
        <strain evidence="2 3">UAMH 7357</strain>
    </source>
</reference>
<organism evidence="2 3">
    <name type="scientific">Hyaloscypha hepaticicola</name>
    <dbReference type="NCBI Taxonomy" id="2082293"/>
    <lineage>
        <taxon>Eukaryota</taxon>
        <taxon>Fungi</taxon>
        <taxon>Dikarya</taxon>
        <taxon>Ascomycota</taxon>
        <taxon>Pezizomycotina</taxon>
        <taxon>Leotiomycetes</taxon>
        <taxon>Helotiales</taxon>
        <taxon>Hyaloscyphaceae</taxon>
        <taxon>Hyaloscypha</taxon>
    </lineage>
</organism>
<gene>
    <name evidence="2" type="ORF">NA56DRAFT_689882</name>
</gene>
<feature type="compositionally biased region" description="Acidic residues" evidence="1">
    <location>
        <begin position="346"/>
        <end position="390"/>
    </location>
</feature>